<keyword evidence="1" id="KW-0472">Membrane</keyword>
<sequence>MKKFGLVLLGIIAGIVAVANLGSLLALAISALITYVGLHYYRKSDSTLLKLFWGGVLIIGLLTAISNVPAFIGIIALIGVYYVWKKWNTKTDDNIIEHQPSSDPFVNFERQWDEITRNNR</sequence>
<organism evidence="2 3">
    <name type="scientific">Sporosarcina ureilytica</name>
    <dbReference type="NCBI Taxonomy" id="298596"/>
    <lineage>
        <taxon>Bacteria</taxon>
        <taxon>Bacillati</taxon>
        <taxon>Bacillota</taxon>
        <taxon>Bacilli</taxon>
        <taxon>Bacillales</taxon>
        <taxon>Caryophanaceae</taxon>
        <taxon>Sporosarcina</taxon>
    </lineage>
</organism>
<evidence type="ECO:0000313" key="2">
    <source>
        <dbReference type="EMBL" id="AOV08986.1"/>
    </source>
</evidence>
<dbReference type="RefSeq" id="WP_075529152.1">
    <property type="nucleotide sequence ID" value="NZ_CP017560.1"/>
</dbReference>
<dbReference type="Proteomes" id="UP000185746">
    <property type="component" value="Chromosome"/>
</dbReference>
<evidence type="ECO:0000313" key="3">
    <source>
        <dbReference type="Proteomes" id="UP000185746"/>
    </source>
</evidence>
<dbReference type="EMBL" id="CP017560">
    <property type="protein sequence ID" value="AOV08986.1"/>
    <property type="molecule type" value="Genomic_DNA"/>
</dbReference>
<dbReference type="AlphaFoldDB" id="A0A1D8JJV6"/>
<reference evidence="2 3" key="1">
    <citation type="submission" date="2016-09" db="EMBL/GenBank/DDBJ databases">
        <title>Complete genome sequence of the Lysinibacillus sphaericus LMG 22257, a specie of Bacillus with ureolytic activity that can effectively biodeposit calcium carbonate.</title>
        <authorList>
            <person name="Yan W."/>
        </authorList>
    </citation>
    <scope>NUCLEOTIDE SEQUENCE [LARGE SCALE GENOMIC DNA]</scope>
    <source>
        <strain evidence="2 3">LMG 22257</strain>
    </source>
</reference>
<keyword evidence="1" id="KW-0812">Transmembrane</keyword>
<gene>
    <name evidence="2" type="ORF">BI350_16490</name>
</gene>
<feature type="transmembrane region" description="Helical" evidence="1">
    <location>
        <begin position="56"/>
        <end position="84"/>
    </location>
</feature>
<feature type="transmembrane region" description="Helical" evidence="1">
    <location>
        <begin position="7"/>
        <end position="36"/>
    </location>
</feature>
<proteinExistence type="predicted"/>
<keyword evidence="1" id="KW-1133">Transmembrane helix</keyword>
<protein>
    <submittedName>
        <fullName evidence="2">ABC transporter permease</fullName>
    </submittedName>
</protein>
<dbReference type="KEGG" id="surl:BI350_16490"/>
<name>A0A1D8JJV6_9BACL</name>
<keyword evidence="3" id="KW-1185">Reference proteome</keyword>
<accession>A0A1D8JJV6</accession>
<evidence type="ECO:0000256" key="1">
    <source>
        <dbReference type="SAM" id="Phobius"/>
    </source>
</evidence>